<feature type="transmembrane region" description="Helical" evidence="1">
    <location>
        <begin position="59"/>
        <end position="82"/>
    </location>
</feature>
<feature type="transmembrane region" description="Helical" evidence="1">
    <location>
        <begin position="12"/>
        <end position="39"/>
    </location>
</feature>
<protein>
    <submittedName>
        <fullName evidence="2">Uncharacterized protein</fullName>
    </submittedName>
</protein>
<sequence>MTTTRPGPRARLTGGLLLWYGVLGGAVAWTVHVLVAWGLDELACAAGSERVSAVPLGPAVGLAVVVPALVTAGSLAVAALVWRRTAGAQSAGAEDRAFGRSRMLAIVGIWLNLLFLTIIVLGGIAVLVLPPCQS</sequence>
<organism evidence="2 3">
    <name type="scientific">Micromonospora purpureochromogenes</name>
    <dbReference type="NCBI Taxonomy" id="47872"/>
    <lineage>
        <taxon>Bacteria</taxon>
        <taxon>Bacillati</taxon>
        <taxon>Actinomycetota</taxon>
        <taxon>Actinomycetes</taxon>
        <taxon>Micromonosporales</taxon>
        <taxon>Micromonosporaceae</taxon>
        <taxon>Micromonospora</taxon>
    </lineage>
</organism>
<dbReference type="EMBL" id="LT607410">
    <property type="protein sequence ID" value="SCF35782.1"/>
    <property type="molecule type" value="Genomic_DNA"/>
</dbReference>
<dbReference type="AlphaFoldDB" id="A0A1C4ZS86"/>
<evidence type="ECO:0000313" key="2">
    <source>
        <dbReference type="EMBL" id="SCF35782.1"/>
    </source>
</evidence>
<accession>A0A1C4ZS86</accession>
<proteinExistence type="predicted"/>
<dbReference type="RefSeq" id="WP_088963155.1">
    <property type="nucleotide sequence ID" value="NZ_LT607410.1"/>
</dbReference>
<evidence type="ECO:0000256" key="1">
    <source>
        <dbReference type="SAM" id="Phobius"/>
    </source>
</evidence>
<evidence type="ECO:0000313" key="3">
    <source>
        <dbReference type="Proteomes" id="UP000198228"/>
    </source>
</evidence>
<reference evidence="2 3" key="1">
    <citation type="submission" date="2016-06" db="EMBL/GenBank/DDBJ databases">
        <authorList>
            <person name="Kjaerup R.B."/>
            <person name="Dalgaard T.S."/>
            <person name="Juul-Madsen H.R."/>
        </authorList>
    </citation>
    <scope>NUCLEOTIDE SEQUENCE [LARGE SCALE GENOMIC DNA]</scope>
    <source>
        <strain evidence="2 3">DSM 43821</strain>
    </source>
</reference>
<keyword evidence="1" id="KW-0812">Transmembrane</keyword>
<keyword evidence="1" id="KW-1133">Transmembrane helix</keyword>
<dbReference type="Proteomes" id="UP000198228">
    <property type="component" value="Chromosome I"/>
</dbReference>
<feature type="transmembrane region" description="Helical" evidence="1">
    <location>
        <begin position="103"/>
        <end position="129"/>
    </location>
</feature>
<gene>
    <name evidence="2" type="ORF">GA0074696_4810</name>
</gene>
<keyword evidence="1" id="KW-0472">Membrane</keyword>
<name>A0A1C4ZS86_9ACTN</name>